<evidence type="ECO:0000256" key="3">
    <source>
        <dbReference type="SAM" id="SignalP"/>
    </source>
</evidence>
<feature type="region of interest" description="Disordered" evidence="2">
    <location>
        <begin position="151"/>
        <end position="194"/>
    </location>
</feature>
<dbReference type="PANTHER" id="PTHR32305:SF15">
    <property type="entry name" value="PROTEIN RHSA-RELATED"/>
    <property type="match status" value="1"/>
</dbReference>
<evidence type="ECO:0000313" key="5">
    <source>
        <dbReference type="EMBL" id="MBH1788728.1"/>
    </source>
</evidence>
<dbReference type="EMBL" id="JADUOV010000001">
    <property type="protein sequence ID" value="MBH1788728.1"/>
    <property type="molecule type" value="Genomic_DNA"/>
</dbReference>
<dbReference type="NCBIfam" id="TIGR03696">
    <property type="entry name" value="Rhs_assc_core"/>
    <property type="match status" value="1"/>
</dbReference>
<dbReference type="Pfam" id="PF25023">
    <property type="entry name" value="TEN_YD-shell"/>
    <property type="match status" value="1"/>
</dbReference>
<dbReference type="InterPro" id="IPR050708">
    <property type="entry name" value="T6SS_VgrG/RHS"/>
</dbReference>
<protein>
    <recommendedName>
        <fullName evidence="4">Teneurin-like YD-shell domain-containing protein</fullName>
    </recommendedName>
</protein>
<dbReference type="PANTHER" id="PTHR32305">
    <property type="match status" value="1"/>
</dbReference>
<evidence type="ECO:0000259" key="4">
    <source>
        <dbReference type="Pfam" id="PF25023"/>
    </source>
</evidence>
<gene>
    <name evidence="5" type="ORF">I5V89_02455</name>
</gene>
<feature type="compositionally biased region" description="Gly residues" evidence="2">
    <location>
        <begin position="152"/>
        <end position="167"/>
    </location>
</feature>
<accession>A0AA40Y5G8</accession>
<dbReference type="Proteomes" id="UP000634179">
    <property type="component" value="Unassembled WGS sequence"/>
</dbReference>
<dbReference type="InterPro" id="IPR022385">
    <property type="entry name" value="Rhs_assc_core"/>
</dbReference>
<dbReference type="Gene3D" id="2.180.10.10">
    <property type="entry name" value="RHS repeat-associated core"/>
    <property type="match status" value="1"/>
</dbReference>
<feature type="signal peptide" evidence="3">
    <location>
        <begin position="1"/>
        <end position="27"/>
    </location>
</feature>
<proteinExistence type="predicted"/>
<feature type="chain" id="PRO_5041242998" description="Teneurin-like YD-shell domain-containing protein" evidence="3">
    <location>
        <begin position="28"/>
        <end position="322"/>
    </location>
</feature>
<evidence type="ECO:0000256" key="2">
    <source>
        <dbReference type="SAM" id="MobiDB-lite"/>
    </source>
</evidence>
<evidence type="ECO:0000313" key="6">
    <source>
        <dbReference type="Proteomes" id="UP000634179"/>
    </source>
</evidence>
<keyword evidence="1" id="KW-0677">Repeat</keyword>
<dbReference type="AlphaFoldDB" id="A0AA40Y5G8"/>
<dbReference type="InterPro" id="IPR056823">
    <property type="entry name" value="TEN-like_YD-shell"/>
</dbReference>
<feature type="domain" description="Teneurin-like YD-shell" evidence="4">
    <location>
        <begin position="29"/>
        <end position="128"/>
    </location>
</feature>
<reference evidence="5" key="1">
    <citation type="submission" date="2020-11" db="EMBL/GenBank/DDBJ databases">
        <title>Enhanced detection system for hospital associated transmission using whole genome sequencing surveillance.</title>
        <authorList>
            <person name="Harrison L.H."/>
            <person name="Van Tyne D."/>
            <person name="Marsh J.W."/>
            <person name="Griffith M.P."/>
            <person name="Snyder D.J."/>
            <person name="Cooper V.S."/>
            <person name="Mustapha M."/>
        </authorList>
    </citation>
    <scope>NUCLEOTIDE SEQUENCE</scope>
    <source>
        <strain evidence="5">STEN00053</strain>
    </source>
</reference>
<evidence type="ECO:0000256" key="1">
    <source>
        <dbReference type="ARBA" id="ARBA00022737"/>
    </source>
</evidence>
<organism evidence="5 6">
    <name type="scientific">Stenotrophomonas maltophilia</name>
    <name type="common">Pseudomonas maltophilia</name>
    <name type="synonym">Xanthomonas maltophilia</name>
    <dbReference type="NCBI Taxonomy" id="40324"/>
    <lineage>
        <taxon>Bacteria</taxon>
        <taxon>Pseudomonadati</taxon>
        <taxon>Pseudomonadota</taxon>
        <taxon>Gammaproteobacteria</taxon>
        <taxon>Lysobacterales</taxon>
        <taxon>Lysobacteraceae</taxon>
        <taxon>Stenotrophomonas</taxon>
        <taxon>Stenotrophomonas maltophilia group</taxon>
    </lineage>
</organism>
<comment type="caution">
    <text evidence="5">The sequence shown here is derived from an EMBL/GenBank/DDBJ whole genome shotgun (WGS) entry which is preliminary data.</text>
</comment>
<name>A0AA40Y5G8_STEMA</name>
<keyword evidence="3" id="KW-0732">Signal</keyword>
<feature type="compositionally biased region" description="Polar residues" evidence="2">
    <location>
        <begin position="170"/>
        <end position="189"/>
    </location>
</feature>
<sequence>MNAGMKMLVSRTVGGAALILGGLFNQAAAETITYIHTDALGSPVAETDAAGSVIRRTTYEPYGAVVGGSVADGPGYAGHVSDASTGLSYMQQRYMDPILGVFLSVDPVSPQSDSVGAFGRYRYANSNPYRYFDPDGRRACGKDTDCQLEQGAYGGSSAGRGTMGTGAVGSRQSTSASPSYGRSPQSTDPAWTRDPGLKRQMERAWQDSNPDAPTVLWGQPGSLKREQGGWIVAPNLVGAPQLIRAQPGTRAQMGQDVLFKPSEFQCGCRVIGFFHTHPNTREEGYRPAANGYDYQFLEEMGVPGMIRSHEGYEFVPIMEGRR</sequence>